<feature type="zinc finger region" description="C3H1-type" evidence="7">
    <location>
        <begin position="437"/>
        <end position="464"/>
    </location>
</feature>
<dbReference type="Gene3D" id="4.10.1000.10">
    <property type="entry name" value="Zinc finger, CCCH-type"/>
    <property type="match status" value="1"/>
</dbReference>
<feature type="region of interest" description="Disordered" evidence="8">
    <location>
        <begin position="105"/>
        <end position="146"/>
    </location>
</feature>
<evidence type="ECO:0008006" key="13">
    <source>
        <dbReference type="Google" id="ProtNLM"/>
    </source>
</evidence>
<comment type="subunit">
    <text evidence="2">Component of the NuA4 histone acetyltransferase complex.</text>
</comment>
<dbReference type="SMART" id="SM00356">
    <property type="entry name" value="ZnF_C3H1"/>
    <property type="match status" value="3"/>
</dbReference>
<dbReference type="GO" id="GO:0005634">
    <property type="term" value="C:nucleus"/>
    <property type="evidence" value="ECO:0007669"/>
    <property type="project" value="UniProtKB-SubCell"/>
</dbReference>
<feature type="compositionally biased region" description="Low complexity" evidence="8">
    <location>
        <begin position="321"/>
        <end position="332"/>
    </location>
</feature>
<evidence type="ECO:0000256" key="7">
    <source>
        <dbReference type="PROSITE-ProRule" id="PRU00723"/>
    </source>
</evidence>
<dbReference type="InterPro" id="IPR000571">
    <property type="entry name" value="Znf_CCCH"/>
</dbReference>
<evidence type="ECO:0000256" key="8">
    <source>
        <dbReference type="SAM" id="MobiDB-lite"/>
    </source>
</evidence>
<keyword evidence="12" id="KW-1185">Reference proteome</keyword>
<dbReference type="InterPro" id="IPR016197">
    <property type="entry name" value="Chromo-like_dom_sf"/>
</dbReference>
<comment type="subcellular location">
    <subcellularLocation>
        <location evidence="1">Nucleus</location>
    </subcellularLocation>
</comment>
<dbReference type="AlphaFoldDB" id="A0A9P9I8Q1"/>
<feature type="compositionally biased region" description="Basic and acidic residues" evidence="8">
    <location>
        <begin position="422"/>
        <end position="431"/>
    </location>
</feature>
<dbReference type="InterPro" id="IPR023780">
    <property type="entry name" value="Chromo_domain"/>
</dbReference>
<evidence type="ECO:0000313" key="12">
    <source>
        <dbReference type="Proteomes" id="UP000700596"/>
    </source>
</evidence>
<feature type="domain" description="C3H1-type" evidence="10">
    <location>
        <begin position="559"/>
        <end position="588"/>
    </location>
</feature>
<feature type="compositionally biased region" description="Polar residues" evidence="8">
    <location>
        <begin position="287"/>
        <end position="300"/>
    </location>
</feature>
<evidence type="ECO:0000256" key="2">
    <source>
        <dbReference type="ARBA" id="ARBA00011353"/>
    </source>
</evidence>
<feature type="zinc finger region" description="C3H1-type" evidence="7">
    <location>
        <begin position="559"/>
        <end position="588"/>
    </location>
</feature>
<feature type="compositionally biased region" description="Basic and acidic residues" evidence="8">
    <location>
        <begin position="403"/>
        <end position="414"/>
    </location>
</feature>
<dbReference type="PROSITE" id="PS50013">
    <property type="entry name" value="CHROMO_2"/>
    <property type="match status" value="1"/>
</dbReference>
<dbReference type="Gene3D" id="2.40.50.40">
    <property type="match status" value="1"/>
</dbReference>
<feature type="region of interest" description="Disordered" evidence="8">
    <location>
        <begin position="593"/>
        <end position="632"/>
    </location>
</feature>
<feature type="compositionally biased region" description="Basic and acidic residues" evidence="8">
    <location>
        <begin position="384"/>
        <end position="395"/>
    </location>
</feature>
<feature type="compositionally biased region" description="Polar residues" evidence="8">
    <location>
        <begin position="609"/>
        <end position="618"/>
    </location>
</feature>
<name>A0A9P9I8Q1_9PLEO</name>
<dbReference type="InterPro" id="IPR051219">
    <property type="entry name" value="Heterochromatin_chromo-domain"/>
</dbReference>
<gene>
    <name evidence="11" type="ORF">B0J11DRAFT_542776</name>
</gene>
<dbReference type="SUPFAM" id="SSF54160">
    <property type="entry name" value="Chromo domain-like"/>
    <property type="match status" value="1"/>
</dbReference>
<reference evidence="11" key="1">
    <citation type="journal article" date="2021" name="Nat. Commun.">
        <title>Genetic determinants of endophytism in the Arabidopsis root mycobiome.</title>
        <authorList>
            <person name="Mesny F."/>
            <person name="Miyauchi S."/>
            <person name="Thiergart T."/>
            <person name="Pickel B."/>
            <person name="Atanasova L."/>
            <person name="Karlsson M."/>
            <person name="Huettel B."/>
            <person name="Barry K.W."/>
            <person name="Haridas S."/>
            <person name="Chen C."/>
            <person name="Bauer D."/>
            <person name="Andreopoulos W."/>
            <person name="Pangilinan J."/>
            <person name="LaButti K."/>
            <person name="Riley R."/>
            <person name="Lipzen A."/>
            <person name="Clum A."/>
            <person name="Drula E."/>
            <person name="Henrissat B."/>
            <person name="Kohler A."/>
            <person name="Grigoriev I.V."/>
            <person name="Martin F.M."/>
            <person name="Hacquard S."/>
        </authorList>
    </citation>
    <scope>NUCLEOTIDE SEQUENCE</scope>
    <source>
        <strain evidence="11">MPI-CAGE-CH-0243</strain>
    </source>
</reference>
<comment type="caution">
    <text evidence="11">The sequence shown here is derived from an EMBL/GenBank/DDBJ whole genome shotgun (WGS) entry which is preliminary data.</text>
</comment>
<dbReference type="PROSITE" id="PS50103">
    <property type="entry name" value="ZF_C3H1"/>
    <property type="match status" value="2"/>
</dbReference>
<feature type="domain" description="Chromo" evidence="9">
    <location>
        <begin position="31"/>
        <end position="90"/>
    </location>
</feature>
<dbReference type="Pfam" id="PF00385">
    <property type="entry name" value="Chromo"/>
    <property type="match status" value="1"/>
</dbReference>
<keyword evidence="6" id="KW-0539">Nucleus</keyword>
<feature type="compositionally biased region" description="Basic and acidic residues" evidence="8">
    <location>
        <begin position="105"/>
        <end position="118"/>
    </location>
</feature>
<dbReference type="EMBL" id="JAGMWT010000022">
    <property type="protein sequence ID" value="KAH7112158.1"/>
    <property type="molecule type" value="Genomic_DNA"/>
</dbReference>
<feature type="region of interest" description="Disordered" evidence="8">
    <location>
        <begin position="383"/>
        <end position="431"/>
    </location>
</feature>
<evidence type="ECO:0000313" key="11">
    <source>
        <dbReference type="EMBL" id="KAH7112158.1"/>
    </source>
</evidence>
<dbReference type="PANTHER" id="PTHR22812">
    <property type="entry name" value="CHROMOBOX PROTEIN"/>
    <property type="match status" value="1"/>
</dbReference>
<dbReference type="InterPro" id="IPR000953">
    <property type="entry name" value="Chromo/chromo_shadow_dom"/>
</dbReference>
<keyword evidence="4 7" id="KW-0863">Zinc-finger</keyword>
<dbReference type="SMART" id="SM00298">
    <property type="entry name" value="CHROMO"/>
    <property type="match status" value="1"/>
</dbReference>
<sequence>MIEVSNDDDFGYDTDTVSLASTTGSEGQEIYDVEDIIAEETDDDGIVRYLVKWQGYSMHECTLEPYEHIEDSSLPHIWAERKRNKGRHFDSYCRQNLVDWRNAQEKEEQRKAIKAEKREKRRRKEAAIAAEASHHGYREENDDEVPLTHQIQVARLQRQNREQTEEISPLFCTGPPKTRRLPLIQSSSSERSDDESVGLHTSFVKEANSISKPKPVKENSNQTTPVEKAQHLSENKPTSPTDIQSTRRPISKRQLHDGSLHSAAECSPLIKNRNLIPNPPAAEPRTMSHSVRASRTTGSKATPLASIRRSAPASHIRLVNQPKSQPKKPSQSGTSGAGGDHYTHLATRWKAQLRGRNEQTPDIMELQFPNGAPSVTSLQAALQERNRDPQDDLYGRRKKGHRRVQEEDEKKGEANEDEGEGEDRNDTPKDLADIDKRKIPRTCWEWHNNSCVYGDKCRFQHREGWKMSPLDGSVPAGYRDPPITCNPWMTRGCNNTDDDCDFAHWNTGLMGVPGGVPLRIDPNRQPFHQHHQQPHRHVQQENQRPIFENTSVSAPSKLPPHMLECYFWKNGDNCRLSADECKYAHKITSKTARGPSVVAKKHKPRKGSNPGNYTSINPTKPHAAFPHGENTALGSDARHEHMVTDLDEMLGSMAQQDASEMSTSLPSTRQTQLSDPIMSTDQMLKMLEESCGLDFLRMFSYNLETREGNSLMDRRAFLVFHPVDHAEELDIITRWLLLHHVEVFGFWDDGAWNHFKTQTLRGSTGVILAHPEFFHWWQVPEFGKVLRSNIRVFSVGFQYANEMDLEASTQFTKPKYACIEIFPHGGLIYITDDVFDRKPVEAAKIMELYCSKVHKCHELGGFADPWKYISDGPLLWRLATRPELMESIMNWLQEHEEDLHANRPEPQALANMYEMLTHYGYVEQDDGGPYVARPTDYFPIISEKRQMCPQYYEQLARGQKEANKEQVKLFGERLVYLNRDYRHFIVVHTEPSDVDWQQKYQQLDEIMTPEQLIQCLEEPDAPGMRIDFGHWMFQE</sequence>
<dbReference type="GO" id="GO:0006338">
    <property type="term" value="P:chromatin remodeling"/>
    <property type="evidence" value="ECO:0007669"/>
    <property type="project" value="UniProtKB-ARBA"/>
</dbReference>
<evidence type="ECO:0000256" key="5">
    <source>
        <dbReference type="ARBA" id="ARBA00022833"/>
    </source>
</evidence>
<evidence type="ECO:0000256" key="3">
    <source>
        <dbReference type="ARBA" id="ARBA00022723"/>
    </source>
</evidence>
<evidence type="ECO:0000259" key="10">
    <source>
        <dbReference type="PROSITE" id="PS50103"/>
    </source>
</evidence>
<evidence type="ECO:0000256" key="4">
    <source>
        <dbReference type="ARBA" id="ARBA00022771"/>
    </source>
</evidence>
<organism evidence="11 12">
    <name type="scientific">Dendryphion nanum</name>
    <dbReference type="NCBI Taxonomy" id="256645"/>
    <lineage>
        <taxon>Eukaryota</taxon>
        <taxon>Fungi</taxon>
        <taxon>Dikarya</taxon>
        <taxon>Ascomycota</taxon>
        <taxon>Pezizomycotina</taxon>
        <taxon>Dothideomycetes</taxon>
        <taxon>Pleosporomycetidae</taxon>
        <taxon>Pleosporales</taxon>
        <taxon>Torulaceae</taxon>
        <taxon>Dendryphion</taxon>
    </lineage>
</organism>
<dbReference type="OrthoDB" id="1918685at2759"/>
<dbReference type="InterPro" id="IPR041367">
    <property type="entry name" value="Znf-CCCH_4"/>
</dbReference>
<protein>
    <recommendedName>
        <fullName evidence="13">Chromo domain-containing protein</fullName>
    </recommendedName>
</protein>
<evidence type="ECO:0000256" key="1">
    <source>
        <dbReference type="ARBA" id="ARBA00004123"/>
    </source>
</evidence>
<keyword evidence="3 7" id="KW-0479">Metal-binding</keyword>
<evidence type="ECO:0000259" key="9">
    <source>
        <dbReference type="PROSITE" id="PS50013"/>
    </source>
</evidence>
<accession>A0A9P9I8Q1</accession>
<feature type="domain" description="C3H1-type" evidence="10">
    <location>
        <begin position="437"/>
        <end position="464"/>
    </location>
</feature>
<evidence type="ECO:0000256" key="6">
    <source>
        <dbReference type="ARBA" id="ARBA00023242"/>
    </source>
</evidence>
<proteinExistence type="predicted"/>
<dbReference type="GO" id="GO:0008270">
    <property type="term" value="F:zinc ion binding"/>
    <property type="evidence" value="ECO:0007669"/>
    <property type="project" value="UniProtKB-KW"/>
</dbReference>
<feature type="compositionally biased region" description="Polar residues" evidence="8">
    <location>
        <begin position="235"/>
        <end position="248"/>
    </location>
</feature>
<dbReference type="Proteomes" id="UP000700596">
    <property type="component" value="Unassembled WGS sequence"/>
</dbReference>
<dbReference type="Pfam" id="PF18044">
    <property type="entry name" value="zf-CCCH_4"/>
    <property type="match status" value="1"/>
</dbReference>
<feature type="region of interest" description="Disordered" evidence="8">
    <location>
        <begin position="158"/>
        <end position="341"/>
    </location>
</feature>
<keyword evidence="5 7" id="KW-0862">Zinc</keyword>